<dbReference type="PANTHER" id="PTHR11188:SF17">
    <property type="entry name" value="FI21816P1"/>
    <property type="match status" value="1"/>
</dbReference>
<dbReference type="Pfam" id="PF02752">
    <property type="entry name" value="Arrestin_C"/>
    <property type="match status" value="1"/>
</dbReference>
<dbReference type="GO" id="GO:0005737">
    <property type="term" value="C:cytoplasm"/>
    <property type="evidence" value="ECO:0007669"/>
    <property type="project" value="TreeGrafter"/>
</dbReference>
<dbReference type="AlphaFoldDB" id="A0A6U3B2T9"/>
<dbReference type="Pfam" id="PF00339">
    <property type="entry name" value="Arrestin_N"/>
    <property type="match status" value="1"/>
</dbReference>
<evidence type="ECO:0000259" key="2">
    <source>
        <dbReference type="Pfam" id="PF02752"/>
    </source>
</evidence>
<accession>A0A6U3B2T9</accession>
<name>A0A6U3B2T9_9STRA</name>
<sequence length="594" mass="64260">MGNRQFKIAVSIDQEVCKAGQLVTGKVYLSIPRGTKGLSQFRGIHLLLNGTEHSVVAIKPGTIEYDQRKRSGKALIEKSAQTIVRADYPLVNLNGLKHGQYEYPFQLPLRDDLPGSIYCNLGSGEHSYCQIKYTLAAYIDHDGAPLPATQLRHEMSIKMKGAPSGPPGPAPISSQTELYPVTSCWLWKQGVISMGWRADRSVASPGDHIHVHCWGENQSRLKVEYISFQWIEHTQWRTESGNSNNSSTRNFSRILAEERQPIQGHQNWEAVKIPRTNHEALLQEHGSPTMLTTLTIPQDARDSYQGPLVEVKHSLLITVHTVGGMFSTTPESSSAVRITQRGAVSPSMSSSTATSEPVTAHATVVPAASAPSDFYDDNPSGPVMVQAEALPEDWTPVEADVVTLPLASAVVISDSVDVNPPITPLASAPDESLLFSSAASAAPDSKQMYGGSTAAAAAATPKSSLSASSTGTTGNVELDQLAQLAAECPENLAVVLEDPSWAERMRNLSPREYSQFVQAAGLGAAKSLAVGMGSSFQCKHVLACIWTLHDTSDRIRLLQDVAPLASDIRSKYAMIEEELSNEELTMFRSAVNHV</sequence>
<gene>
    <name evidence="3" type="ORF">APAL1065_LOCUS12185</name>
    <name evidence="4" type="ORF">APAL1065_LOCUS12186</name>
</gene>
<feature type="domain" description="Arrestin-like N-terminal" evidence="1">
    <location>
        <begin position="11"/>
        <end position="143"/>
    </location>
</feature>
<reference evidence="3" key="1">
    <citation type="submission" date="2021-01" db="EMBL/GenBank/DDBJ databases">
        <authorList>
            <person name="Corre E."/>
            <person name="Pelletier E."/>
            <person name="Niang G."/>
            <person name="Scheremetjew M."/>
            <person name="Finn R."/>
            <person name="Kale V."/>
            <person name="Holt S."/>
            <person name="Cochrane G."/>
            <person name="Meng A."/>
            <person name="Brown T."/>
            <person name="Cohen L."/>
        </authorList>
    </citation>
    <scope>NUCLEOTIDE SEQUENCE</scope>
    <source>
        <strain evidence="3">CCMP125</strain>
    </source>
</reference>
<dbReference type="GO" id="GO:0015031">
    <property type="term" value="P:protein transport"/>
    <property type="evidence" value="ECO:0007669"/>
    <property type="project" value="TreeGrafter"/>
</dbReference>
<dbReference type="InterPro" id="IPR014752">
    <property type="entry name" value="Arrestin-like_C"/>
</dbReference>
<dbReference type="InterPro" id="IPR011022">
    <property type="entry name" value="Arrestin_C-like"/>
</dbReference>
<dbReference type="Gene3D" id="2.60.40.640">
    <property type="match status" value="2"/>
</dbReference>
<dbReference type="PANTHER" id="PTHR11188">
    <property type="entry name" value="ARRESTIN DOMAIN CONTAINING PROTEIN"/>
    <property type="match status" value="1"/>
</dbReference>
<dbReference type="SUPFAM" id="SSF81296">
    <property type="entry name" value="E set domains"/>
    <property type="match status" value="2"/>
</dbReference>
<dbReference type="InterPro" id="IPR050357">
    <property type="entry name" value="Arrestin_domain-protein"/>
</dbReference>
<protein>
    <submittedName>
        <fullName evidence="3">Uncharacterized protein</fullName>
    </submittedName>
</protein>
<evidence type="ECO:0000313" key="4">
    <source>
        <dbReference type="EMBL" id="CAD9966038.1"/>
    </source>
</evidence>
<dbReference type="EMBL" id="HBHT01018182">
    <property type="protein sequence ID" value="CAD9966038.1"/>
    <property type="molecule type" value="Transcribed_RNA"/>
</dbReference>
<dbReference type="InterPro" id="IPR011021">
    <property type="entry name" value="Arrestin-like_N"/>
</dbReference>
<organism evidence="3">
    <name type="scientific">Entomoneis paludosa</name>
    <dbReference type="NCBI Taxonomy" id="265537"/>
    <lineage>
        <taxon>Eukaryota</taxon>
        <taxon>Sar</taxon>
        <taxon>Stramenopiles</taxon>
        <taxon>Ochrophyta</taxon>
        <taxon>Bacillariophyta</taxon>
        <taxon>Bacillariophyceae</taxon>
        <taxon>Bacillariophycidae</taxon>
        <taxon>Entomoneidaceae</taxon>
        <taxon>Entomoneis</taxon>
    </lineage>
</organism>
<dbReference type="InterPro" id="IPR014756">
    <property type="entry name" value="Ig_E-set"/>
</dbReference>
<evidence type="ECO:0000259" key="1">
    <source>
        <dbReference type="Pfam" id="PF00339"/>
    </source>
</evidence>
<proteinExistence type="predicted"/>
<dbReference type="EMBL" id="HBHT01018180">
    <property type="protein sequence ID" value="CAD9966035.1"/>
    <property type="molecule type" value="Transcribed_RNA"/>
</dbReference>
<evidence type="ECO:0000313" key="3">
    <source>
        <dbReference type="EMBL" id="CAD9966035.1"/>
    </source>
</evidence>
<feature type="domain" description="Arrestin C-terminal-like" evidence="2">
    <location>
        <begin position="190"/>
        <end position="333"/>
    </location>
</feature>